<dbReference type="NCBIfam" id="NF007750">
    <property type="entry name" value="PRK10430.1"/>
    <property type="match status" value="1"/>
</dbReference>
<dbReference type="PROSITE" id="PS50110">
    <property type="entry name" value="RESPONSE_REGULATORY"/>
    <property type="match status" value="1"/>
</dbReference>
<dbReference type="GO" id="GO:0005886">
    <property type="term" value="C:plasma membrane"/>
    <property type="evidence" value="ECO:0007669"/>
    <property type="project" value="UniProtKB-SubCell"/>
</dbReference>
<dbReference type="InterPro" id="IPR003594">
    <property type="entry name" value="HATPase_dom"/>
</dbReference>
<reference evidence="21 22" key="1">
    <citation type="submission" date="2018-06" db="EMBL/GenBank/DDBJ databases">
        <authorList>
            <consortium name="Pathogen Informatics"/>
            <person name="Doyle S."/>
        </authorList>
    </citation>
    <scope>NUCLEOTIDE SEQUENCE [LARGE SCALE GENOMIC DNA]</scope>
    <source>
        <strain evidence="21 22">NCTC10060</strain>
    </source>
</reference>
<evidence type="ECO:0000256" key="12">
    <source>
        <dbReference type="ARBA" id="ARBA00022989"/>
    </source>
</evidence>
<evidence type="ECO:0000256" key="2">
    <source>
        <dbReference type="ARBA" id="ARBA00004429"/>
    </source>
</evidence>
<dbReference type="Pfam" id="PF00072">
    <property type="entry name" value="Response_reg"/>
    <property type="match status" value="1"/>
</dbReference>
<feature type="modified residue" description="4-aspartylphosphate" evidence="17">
    <location>
        <position position="599"/>
    </location>
</feature>
<evidence type="ECO:0000256" key="5">
    <source>
        <dbReference type="ARBA" id="ARBA00022519"/>
    </source>
</evidence>
<dbReference type="FunFam" id="1.10.287.130:FF:000011">
    <property type="entry name" value="Sensor histidine kinase DcuS"/>
    <property type="match status" value="1"/>
</dbReference>
<feature type="domain" description="Response regulatory" evidence="20">
    <location>
        <begin position="546"/>
        <end position="664"/>
    </location>
</feature>
<evidence type="ECO:0000259" key="20">
    <source>
        <dbReference type="PROSITE" id="PS50110"/>
    </source>
</evidence>
<dbReference type="InterPro" id="IPR029151">
    <property type="entry name" value="Sensor-like_sf"/>
</dbReference>
<dbReference type="Gene3D" id="3.40.50.2300">
    <property type="match status" value="1"/>
</dbReference>
<name>A0A379U7A5_SALDZ</name>
<keyword evidence="12 18" id="KW-1133">Transmembrane helix</keyword>
<dbReference type="InterPro" id="IPR036890">
    <property type="entry name" value="HATPase_C_sf"/>
</dbReference>
<comment type="catalytic activity">
    <reaction evidence="1">
        <text>ATP + protein L-histidine = ADP + protein N-phospho-L-histidine.</text>
        <dbReference type="EC" id="2.7.13.3"/>
    </reaction>
</comment>
<dbReference type="CDD" id="cd16915">
    <property type="entry name" value="HATPase_DpiB-CitA-like"/>
    <property type="match status" value="1"/>
</dbReference>
<evidence type="ECO:0000256" key="7">
    <source>
        <dbReference type="ARBA" id="ARBA00022679"/>
    </source>
</evidence>
<dbReference type="EMBL" id="UGXH01000003">
    <property type="protein sequence ID" value="SUG57865.1"/>
    <property type="molecule type" value="Genomic_DNA"/>
</dbReference>
<dbReference type="PRINTS" id="PR00344">
    <property type="entry name" value="BCTRLSENSOR"/>
</dbReference>
<evidence type="ECO:0000256" key="8">
    <source>
        <dbReference type="ARBA" id="ARBA00022692"/>
    </source>
</evidence>
<evidence type="ECO:0000256" key="14">
    <source>
        <dbReference type="ARBA" id="ARBA00023136"/>
    </source>
</evidence>
<dbReference type="GO" id="GO:0005524">
    <property type="term" value="F:ATP binding"/>
    <property type="evidence" value="ECO:0007669"/>
    <property type="project" value="UniProtKB-KW"/>
</dbReference>
<keyword evidence="13" id="KW-0902">Two-component regulatory system</keyword>
<evidence type="ECO:0000256" key="18">
    <source>
        <dbReference type="SAM" id="Phobius"/>
    </source>
</evidence>
<dbReference type="Gene3D" id="1.10.287.130">
    <property type="match status" value="1"/>
</dbReference>
<dbReference type="GO" id="GO:0006355">
    <property type="term" value="P:regulation of DNA-templated transcription"/>
    <property type="evidence" value="ECO:0007669"/>
    <property type="project" value="InterPro"/>
</dbReference>
<feature type="transmembrane region" description="Helical" evidence="18">
    <location>
        <begin position="183"/>
        <end position="202"/>
    </location>
</feature>
<dbReference type="SUPFAM" id="SSF55890">
    <property type="entry name" value="Sporulation response regulatory protein Spo0B"/>
    <property type="match status" value="1"/>
</dbReference>
<dbReference type="Pfam" id="PF00989">
    <property type="entry name" value="PAS"/>
    <property type="match status" value="1"/>
</dbReference>
<evidence type="ECO:0000256" key="13">
    <source>
        <dbReference type="ARBA" id="ARBA00023012"/>
    </source>
</evidence>
<dbReference type="InterPro" id="IPR001789">
    <property type="entry name" value="Sig_transdc_resp-reg_receiver"/>
</dbReference>
<evidence type="ECO:0000256" key="9">
    <source>
        <dbReference type="ARBA" id="ARBA00022741"/>
    </source>
</evidence>
<dbReference type="NCBIfam" id="NF008298">
    <property type="entry name" value="PRK11086.1"/>
    <property type="match status" value="1"/>
</dbReference>
<dbReference type="InterPro" id="IPR035965">
    <property type="entry name" value="PAS-like_dom_sf"/>
</dbReference>
<dbReference type="SUPFAM" id="SSF55785">
    <property type="entry name" value="PYP-like sensor domain (PAS domain)"/>
    <property type="match status" value="1"/>
</dbReference>
<keyword evidence="9" id="KW-0547">Nucleotide-binding</keyword>
<dbReference type="InterPro" id="IPR039506">
    <property type="entry name" value="SPOB_a"/>
</dbReference>
<dbReference type="Pfam" id="PF02518">
    <property type="entry name" value="HATPase_c"/>
    <property type="match status" value="1"/>
</dbReference>
<dbReference type="SUPFAM" id="SSF103190">
    <property type="entry name" value="Sensory domain-like"/>
    <property type="match status" value="1"/>
</dbReference>
<dbReference type="GO" id="GO:0000155">
    <property type="term" value="F:phosphorelay sensor kinase activity"/>
    <property type="evidence" value="ECO:0007669"/>
    <property type="project" value="InterPro"/>
</dbReference>
<dbReference type="PANTHER" id="PTHR45526">
    <property type="entry name" value="TRANSCRIPTIONAL REGULATORY PROTEIN DPIA"/>
    <property type="match status" value="1"/>
</dbReference>
<dbReference type="AlphaFoldDB" id="A0A379U7A5"/>
<evidence type="ECO:0000256" key="17">
    <source>
        <dbReference type="PROSITE-ProRule" id="PRU00169"/>
    </source>
</evidence>
<evidence type="ECO:0000256" key="11">
    <source>
        <dbReference type="ARBA" id="ARBA00022840"/>
    </source>
</evidence>
<keyword evidence="11" id="KW-0067">ATP-binding</keyword>
<dbReference type="Pfam" id="PF17203">
    <property type="entry name" value="sCache_3_2"/>
    <property type="match status" value="1"/>
</dbReference>
<dbReference type="PANTHER" id="PTHR45526:SF1">
    <property type="entry name" value="TRANSCRIPTIONAL REGULATORY PROTEIN DCUR-RELATED"/>
    <property type="match status" value="1"/>
</dbReference>
<dbReference type="InterPro" id="IPR016120">
    <property type="entry name" value="Sig_transdc_His_kin_SpoOB"/>
</dbReference>
<dbReference type="FunFam" id="3.30.565.10:FF:000041">
    <property type="entry name" value="Sensor histidine kinase DcuS"/>
    <property type="match status" value="1"/>
</dbReference>
<sequence length="782" mass="87429">MKHSLPCRALRKRPMKLGTTVILMVSAVLFSVLVVVHLIYFSQISSMTRDALADKALAVARSLADSPTIREGLKKPPAESGIQTLAEAVSQHNGFLFIVVTNMQGIRYSHPEAQRIGQPFKGDDILLALQGKENVAINRGFLAKALRVFTPVYDERHRQIGVVAIGLELRHVTQQINNSRGSIIWSILFGALVGLLGTYALVKVLKRILFGLEPYEISTLFEQRQAMLQSIKEGVIAVDDSGEVTLINHAAQALLDYRKTQDDARLSTLSHAWSQVVDISEVLRDGTPRRDEEIIVKGRLLLVNTVPVRSNGEIIGAISTFRDKTEVRQLMQRLDGMVNYADALRERSHEFMNKLHVILGLLHLKSYKQLEAYIIKTANNYQEEIGLLLGKIKSPIIAGFLFSKINRTSDFGHSLVISSDSQLPDNNNEDQVTVLITALGNLIENALEALGQESGGEISISLHYRHGWLHCEVSDDGPGIEPERIDAIFEKGVSSKGAERGVGLALVKQQVEALGGVISVESEPGIFTQFFVQLPLGWGEDQPMINVLIVDDDAMVAELNRRYVAQISGFHCCGTASTLEKAKEFIFNSENHIDLILLDIYMQQENGLDLLPVLHSAGCKSDVIVISSAADAATIKDSLHYGVVDYLIKPFQATRFEEALTGWLRKKTAMEKRQYYEQSELDLLIHGNSSSEQEPRRLPKGLTQQTLRTLCQWIDAHQEQEFSTDELANEVNISRVSCRKYLIWLVNCHILFTSIHYGVTGRPVYRYRVQPEHYSLLKQYCQ</sequence>
<dbReference type="Gene3D" id="3.30.450.20">
    <property type="entry name" value="PAS domain"/>
    <property type="match status" value="2"/>
</dbReference>
<keyword evidence="10 21" id="KW-0418">Kinase</keyword>
<dbReference type="SUPFAM" id="SSF52172">
    <property type="entry name" value="CheY-like"/>
    <property type="match status" value="1"/>
</dbReference>
<keyword evidence="4" id="KW-1003">Cell membrane</keyword>
<feature type="domain" description="Histidine kinase" evidence="19">
    <location>
        <begin position="435"/>
        <end position="538"/>
    </location>
</feature>
<evidence type="ECO:0000256" key="16">
    <source>
        <dbReference type="ARBA" id="ARBA00067636"/>
    </source>
</evidence>
<keyword evidence="5" id="KW-0997">Cell inner membrane</keyword>
<evidence type="ECO:0000313" key="21">
    <source>
        <dbReference type="EMBL" id="SUG57865.1"/>
    </source>
</evidence>
<dbReference type="InterPro" id="IPR000014">
    <property type="entry name" value="PAS"/>
</dbReference>
<evidence type="ECO:0000256" key="4">
    <source>
        <dbReference type="ARBA" id="ARBA00022475"/>
    </source>
</evidence>
<evidence type="ECO:0000256" key="15">
    <source>
        <dbReference type="ARBA" id="ARBA00054880"/>
    </source>
</evidence>
<dbReference type="InterPro" id="IPR051271">
    <property type="entry name" value="2C-system_Tx_regulators"/>
</dbReference>
<dbReference type="Proteomes" id="UP000254633">
    <property type="component" value="Unassembled WGS sequence"/>
</dbReference>
<dbReference type="SMART" id="SM00387">
    <property type="entry name" value="HATPase_c"/>
    <property type="match status" value="1"/>
</dbReference>
<evidence type="ECO:0000256" key="10">
    <source>
        <dbReference type="ARBA" id="ARBA00022777"/>
    </source>
</evidence>
<proteinExistence type="predicted"/>
<feature type="transmembrane region" description="Helical" evidence="18">
    <location>
        <begin position="21"/>
        <end position="41"/>
    </location>
</feature>
<comment type="function">
    <text evidence="15">Member of the two-component regulatory system DcuR/DcuS. Involved in the C4-dicarboxylate-stimulated regulation of the genes encoding the anaerobic fumarate respiratory system (frdABCD; nuoAN; dcuB; sdhCDAB; etc.). Weakly regulates the aerobic C4-dicarboxylate transporter dctA. Activates DcuR by phosphorylation.</text>
</comment>
<evidence type="ECO:0000259" key="19">
    <source>
        <dbReference type="PROSITE" id="PS50109"/>
    </source>
</evidence>
<dbReference type="FunFam" id="3.30.450.20:FF:000045">
    <property type="entry name" value="Sensor histidine kinase DcuS"/>
    <property type="match status" value="1"/>
</dbReference>
<keyword evidence="14 18" id="KW-0472">Membrane</keyword>
<dbReference type="InterPro" id="IPR004358">
    <property type="entry name" value="Sig_transdc_His_kin-like_C"/>
</dbReference>
<dbReference type="InterPro" id="IPR033463">
    <property type="entry name" value="sCache_3"/>
</dbReference>
<dbReference type="Gene3D" id="3.30.565.10">
    <property type="entry name" value="Histidine kinase-like ATPase, C-terminal domain"/>
    <property type="match status" value="1"/>
</dbReference>
<dbReference type="PROSITE" id="PS50109">
    <property type="entry name" value="HIS_KIN"/>
    <property type="match status" value="1"/>
</dbReference>
<comment type="subcellular location">
    <subcellularLocation>
        <location evidence="2">Cell inner membrane</location>
        <topology evidence="2">Multi-pass membrane protein</topology>
    </subcellularLocation>
</comment>
<protein>
    <recommendedName>
        <fullName evidence="16">Sensor histidine kinase DcuS</fullName>
        <ecNumber evidence="3">2.7.13.3</ecNumber>
    </recommendedName>
</protein>
<evidence type="ECO:0000256" key="3">
    <source>
        <dbReference type="ARBA" id="ARBA00012438"/>
    </source>
</evidence>
<dbReference type="InterPro" id="IPR011006">
    <property type="entry name" value="CheY-like_superfamily"/>
</dbReference>
<dbReference type="SMART" id="SM00448">
    <property type="entry name" value="REC"/>
    <property type="match status" value="1"/>
</dbReference>
<dbReference type="SMART" id="SM00091">
    <property type="entry name" value="PAS"/>
    <property type="match status" value="1"/>
</dbReference>
<keyword evidence="6 17" id="KW-0597">Phosphoprotein</keyword>
<gene>
    <name evidence="21" type="primary">dcuS</name>
    <name evidence="21" type="ORF">NCTC10060_05105</name>
</gene>
<evidence type="ECO:0000256" key="6">
    <source>
        <dbReference type="ARBA" id="ARBA00022553"/>
    </source>
</evidence>
<organism evidence="21 22">
    <name type="scientific">Salmonella diarizonae</name>
    <dbReference type="NCBI Taxonomy" id="59204"/>
    <lineage>
        <taxon>Bacteria</taxon>
        <taxon>Pseudomonadati</taxon>
        <taxon>Pseudomonadota</taxon>
        <taxon>Gammaproteobacteria</taxon>
        <taxon>Enterobacterales</taxon>
        <taxon>Enterobacteriaceae</taxon>
        <taxon>Salmonella</taxon>
    </lineage>
</organism>
<keyword evidence="8 18" id="KW-0812">Transmembrane</keyword>
<dbReference type="Pfam" id="PF14689">
    <property type="entry name" value="SPOB_a"/>
    <property type="match status" value="1"/>
</dbReference>
<keyword evidence="7 21" id="KW-0808">Transferase</keyword>
<evidence type="ECO:0000313" key="22">
    <source>
        <dbReference type="Proteomes" id="UP000254633"/>
    </source>
</evidence>
<evidence type="ECO:0000256" key="1">
    <source>
        <dbReference type="ARBA" id="ARBA00000085"/>
    </source>
</evidence>
<dbReference type="FunFam" id="3.30.450.20:FF:000018">
    <property type="entry name" value="Sensor histidine kinase DcuS"/>
    <property type="match status" value="1"/>
</dbReference>
<dbReference type="InterPro" id="IPR013767">
    <property type="entry name" value="PAS_fold"/>
</dbReference>
<dbReference type="GO" id="GO:0000156">
    <property type="term" value="F:phosphorelay response regulator activity"/>
    <property type="evidence" value="ECO:0007669"/>
    <property type="project" value="TreeGrafter"/>
</dbReference>
<dbReference type="EC" id="2.7.13.3" evidence="3"/>
<dbReference type="CDD" id="cd19925">
    <property type="entry name" value="REC_citrate_TCS"/>
    <property type="match status" value="1"/>
</dbReference>
<accession>A0A379U7A5</accession>
<dbReference type="InterPro" id="IPR005467">
    <property type="entry name" value="His_kinase_dom"/>
</dbReference>
<dbReference type="SUPFAM" id="SSF55874">
    <property type="entry name" value="ATPase domain of HSP90 chaperone/DNA topoisomerase II/histidine kinase"/>
    <property type="match status" value="1"/>
</dbReference>